<comment type="similarity">
    <text evidence="2">Belongs to the TerC family.</text>
</comment>
<dbReference type="RefSeq" id="WP_163781786.1">
    <property type="nucleotide sequence ID" value="NZ_AP022569.1"/>
</dbReference>
<comment type="subcellular location">
    <subcellularLocation>
        <location evidence="1">Membrane</location>
        <topology evidence="1">Multi-pass membrane protein</topology>
    </subcellularLocation>
</comment>
<feature type="transmembrane region" description="Helical" evidence="6">
    <location>
        <begin position="103"/>
        <end position="125"/>
    </location>
</feature>
<reference evidence="7 8" key="1">
    <citation type="journal article" date="2019" name="Emerg. Microbes Infect.">
        <title>Comprehensive subspecies identification of 175 nontuberculous mycobacteria species based on 7547 genomic profiles.</title>
        <authorList>
            <person name="Matsumoto Y."/>
            <person name="Kinjo T."/>
            <person name="Motooka D."/>
            <person name="Nabeya D."/>
            <person name="Jung N."/>
            <person name="Uechi K."/>
            <person name="Horii T."/>
            <person name="Iida T."/>
            <person name="Fujita J."/>
            <person name="Nakamura S."/>
        </authorList>
    </citation>
    <scope>NUCLEOTIDE SEQUENCE [LARGE SCALE GENOMIC DNA]</scope>
    <source>
        <strain evidence="7 8">JCM 12404</strain>
    </source>
</reference>
<dbReference type="InterPro" id="IPR005496">
    <property type="entry name" value="Integral_membrane_TerC"/>
</dbReference>
<gene>
    <name evidence="7" type="ORF">MCOO_27910</name>
</gene>
<evidence type="ECO:0000256" key="4">
    <source>
        <dbReference type="ARBA" id="ARBA00022989"/>
    </source>
</evidence>
<feature type="transmembrane region" description="Helical" evidence="6">
    <location>
        <begin position="39"/>
        <end position="58"/>
    </location>
</feature>
<keyword evidence="3 6" id="KW-0812">Transmembrane</keyword>
<evidence type="ECO:0000256" key="6">
    <source>
        <dbReference type="SAM" id="Phobius"/>
    </source>
</evidence>
<feature type="transmembrane region" description="Helical" evidence="6">
    <location>
        <begin position="70"/>
        <end position="91"/>
    </location>
</feature>
<name>A0A7I7KYC7_9MYCO</name>
<dbReference type="Proteomes" id="UP000465866">
    <property type="component" value="Chromosome"/>
</dbReference>
<feature type="transmembrane region" description="Helical" evidence="6">
    <location>
        <begin position="131"/>
        <end position="148"/>
    </location>
</feature>
<keyword evidence="5 6" id="KW-0472">Membrane</keyword>
<dbReference type="PANTHER" id="PTHR30238:SF0">
    <property type="entry name" value="THYLAKOID MEMBRANE PROTEIN TERC, CHLOROPLASTIC"/>
    <property type="match status" value="1"/>
</dbReference>
<feature type="transmembrane region" description="Helical" evidence="6">
    <location>
        <begin position="222"/>
        <end position="243"/>
    </location>
</feature>
<evidence type="ECO:0000313" key="8">
    <source>
        <dbReference type="Proteomes" id="UP000465866"/>
    </source>
</evidence>
<evidence type="ECO:0000256" key="1">
    <source>
        <dbReference type="ARBA" id="ARBA00004141"/>
    </source>
</evidence>
<dbReference type="EMBL" id="AP022569">
    <property type="protein sequence ID" value="BBX46776.1"/>
    <property type="molecule type" value="Genomic_DNA"/>
</dbReference>
<evidence type="ECO:0000256" key="3">
    <source>
        <dbReference type="ARBA" id="ARBA00022692"/>
    </source>
</evidence>
<dbReference type="GO" id="GO:0016020">
    <property type="term" value="C:membrane"/>
    <property type="evidence" value="ECO:0007669"/>
    <property type="project" value="UniProtKB-SubCell"/>
</dbReference>
<sequence length="319" mass="34874">MHVSSLEWIVTLAVTIGVLMFDVTVMARRSGEPTMRGCAIALSAYIGLAIGFAVWTWYFHGRQFAVEFVAGWLTEYSLSVDNLFVFVIVMTSFKVPRVYQREALLVGIVLALILRGVFIALGAAAIQQFSWIFYLFGAFLVYTAARLARGTAHQTNTENAAVRFARNHVKVTDSWHGLKLVVKEGSQRLMTPMALVILTLGAADLLFALDSIPAIYGLTSQAYLVLAANVFALMGLRQLYFMLEGLLGRLVYLSKGLGIILAFIGVKLILHALHENQLPFINRGKHIDVPDIPTSVSLAVIAATLVVTAAASVWSSRPG</sequence>
<dbReference type="AlphaFoldDB" id="A0A7I7KYC7"/>
<proteinExistence type="inferred from homology"/>
<evidence type="ECO:0000313" key="7">
    <source>
        <dbReference type="EMBL" id="BBX46776.1"/>
    </source>
</evidence>
<dbReference type="KEGG" id="mcoo:MCOO_27910"/>
<dbReference type="InterPro" id="IPR022369">
    <property type="entry name" value="Integral_membrane_TerC_rswitch"/>
</dbReference>
<evidence type="ECO:0000256" key="5">
    <source>
        <dbReference type="ARBA" id="ARBA00023136"/>
    </source>
</evidence>
<dbReference type="Pfam" id="PF03741">
    <property type="entry name" value="TerC"/>
    <property type="match status" value="1"/>
</dbReference>
<feature type="transmembrane region" description="Helical" evidence="6">
    <location>
        <begin position="292"/>
        <end position="314"/>
    </location>
</feature>
<accession>A0A7I7KYC7</accession>
<feature type="transmembrane region" description="Helical" evidence="6">
    <location>
        <begin position="250"/>
        <end position="272"/>
    </location>
</feature>
<feature type="transmembrane region" description="Helical" evidence="6">
    <location>
        <begin position="193"/>
        <end position="216"/>
    </location>
</feature>
<dbReference type="NCBIfam" id="TIGR03718">
    <property type="entry name" value="R_switched_Alx"/>
    <property type="match status" value="1"/>
</dbReference>
<feature type="transmembrane region" description="Helical" evidence="6">
    <location>
        <begin position="6"/>
        <end position="27"/>
    </location>
</feature>
<dbReference type="PANTHER" id="PTHR30238">
    <property type="entry name" value="MEMBRANE BOUND PREDICTED REDOX MODULATOR"/>
    <property type="match status" value="1"/>
</dbReference>
<organism evidence="7 8">
    <name type="scientific">Mycobacterium cookii</name>
    <dbReference type="NCBI Taxonomy" id="1775"/>
    <lineage>
        <taxon>Bacteria</taxon>
        <taxon>Bacillati</taxon>
        <taxon>Actinomycetota</taxon>
        <taxon>Actinomycetes</taxon>
        <taxon>Mycobacteriales</taxon>
        <taxon>Mycobacteriaceae</taxon>
        <taxon>Mycobacterium</taxon>
    </lineage>
</organism>
<protein>
    <submittedName>
        <fullName evidence="7">Tellurium resistance protein TerC</fullName>
    </submittedName>
</protein>
<keyword evidence="4 6" id="KW-1133">Transmembrane helix</keyword>
<keyword evidence="8" id="KW-1185">Reference proteome</keyword>
<evidence type="ECO:0000256" key="2">
    <source>
        <dbReference type="ARBA" id="ARBA00007511"/>
    </source>
</evidence>